<dbReference type="GO" id="GO:0005868">
    <property type="term" value="C:cytoplasmic dynein complex"/>
    <property type="evidence" value="ECO:0007669"/>
    <property type="project" value="TreeGrafter"/>
</dbReference>
<dbReference type="Gene3D" id="3.30.1140.40">
    <property type="entry name" value="Tctex-1"/>
    <property type="match status" value="1"/>
</dbReference>
<dbReference type="InterPro" id="IPR005334">
    <property type="entry name" value="Tctex-1-like"/>
</dbReference>
<dbReference type="GO" id="GO:0005737">
    <property type="term" value="C:cytoplasm"/>
    <property type="evidence" value="ECO:0007669"/>
    <property type="project" value="TreeGrafter"/>
</dbReference>
<keyword evidence="3" id="KW-1185">Reference proteome</keyword>
<name>A0A9X0CE66_9CNID</name>
<reference evidence="2" key="1">
    <citation type="submission" date="2023-01" db="EMBL/GenBank/DDBJ databases">
        <title>Genome assembly of the deep-sea coral Lophelia pertusa.</title>
        <authorList>
            <person name="Herrera S."/>
            <person name="Cordes E."/>
        </authorList>
    </citation>
    <scope>NUCLEOTIDE SEQUENCE</scope>
    <source>
        <strain evidence="2">USNM1676648</strain>
        <tissue evidence="2">Polyp</tissue>
    </source>
</reference>
<dbReference type="OrthoDB" id="10248487at2759"/>
<sequence length="172" mass="19721">MATSFTPTSMDDGSQELPLRGVLKKHGNLRRRMLVPSPPPSLLFSVEEDNYNMGPSLENSFQMSPDTFFNSEEARRLAEDVLHRNFHGVKYEREKCRELVVKASDELKDMVKNLGSDRFKFVCMVYLGSLQSQGMSITSRCVMDERFDRCATASFRNHSLYVVATIYGVYRE</sequence>
<evidence type="ECO:0000313" key="2">
    <source>
        <dbReference type="EMBL" id="KAJ7330609.1"/>
    </source>
</evidence>
<evidence type="ECO:0000256" key="1">
    <source>
        <dbReference type="ARBA" id="ARBA00005361"/>
    </source>
</evidence>
<accession>A0A9X0CE66</accession>
<dbReference type="EMBL" id="MU827792">
    <property type="protein sequence ID" value="KAJ7330609.1"/>
    <property type="molecule type" value="Genomic_DNA"/>
</dbReference>
<dbReference type="GO" id="GO:0045505">
    <property type="term" value="F:dynein intermediate chain binding"/>
    <property type="evidence" value="ECO:0007669"/>
    <property type="project" value="TreeGrafter"/>
</dbReference>
<dbReference type="Proteomes" id="UP001163046">
    <property type="component" value="Unassembled WGS sequence"/>
</dbReference>
<dbReference type="AlphaFoldDB" id="A0A9X0CE66"/>
<proteinExistence type="inferred from homology"/>
<dbReference type="GO" id="GO:0007018">
    <property type="term" value="P:microtubule-based movement"/>
    <property type="evidence" value="ECO:0007669"/>
    <property type="project" value="TreeGrafter"/>
</dbReference>
<comment type="caution">
    <text evidence="2">The sequence shown here is derived from an EMBL/GenBank/DDBJ whole genome shotgun (WGS) entry which is preliminary data.</text>
</comment>
<evidence type="ECO:0000313" key="3">
    <source>
        <dbReference type="Proteomes" id="UP001163046"/>
    </source>
</evidence>
<protein>
    <submittedName>
        <fullName evidence="2">Uncharacterized protein</fullName>
    </submittedName>
</protein>
<comment type="similarity">
    <text evidence="1">Belongs to the dynein light chain Tctex-type family.</text>
</comment>
<dbReference type="PANTHER" id="PTHR21255">
    <property type="entry name" value="T-COMPLEX-ASSOCIATED-TESTIS-EXPRESSED 1/ DYNEIN LIGHT CHAIN"/>
    <property type="match status" value="1"/>
</dbReference>
<organism evidence="2 3">
    <name type="scientific">Desmophyllum pertusum</name>
    <dbReference type="NCBI Taxonomy" id="174260"/>
    <lineage>
        <taxon>Eukaryota</taxon>
        <taxon>Metazoa</taxon>
        <taxon>Cnidaria</taxon>
        <taxon>Anthozoa</taxon>
        <taxon>Hexacorallia</taxon>
        <taxon>Scleractinia</taxon>
        <taxon>Caryophylliina</taxon>
        <taxon>Caryophylliidae</taxon>
        <taxon>Desmophyllum</taxon>
    </lineage>
</organism>
<dbReference type="InterPro" id="IPR038586">
    <property type="entry name" value="Tctex-1-like_sf"/>
</dbReference>
<dbReference type="PANTHER" id="PTHR21255:SF65">
    <property type="entry name" value="TCTEX1 DOMAIN-CONTAINING PROTEIN 2"/>
    <property type="match status" value="1"/>
</dbReference>
<dbReference type="CDD" id="cd21451">
    <property type="entry name" value="DLC-like_TCTEX1D"/>
    <property type="match status" value="1"/>
</dbReference>
<gene>
    <name evidence="2" type="ORF">OS493_022224</name>
</gene>
<dbReference type="Pfam" id="PF03645">
    <property type="entry name" value="Tctex-1"/>
    <property type="match status" value="1"/>
</dbReference>